<dbReference type="RefSeq" id="WP_064214314.1">
    <property type="nucleotide sequence ID" value="NZ_LUCQ01000105.1"/>
</dbReference>
<feature type="domain" description="Thioredoxin-like fold" evidence="1">
    <location>
        <begin position="8"/>
        <end position="57"/>
    </location>
</feature>
<dbReference type="CDD" id="cd02947">
    <property type="entry name" value="TRX_family"/>
    <property type="match status" value="1"/>
</dbReference>
<dbReference type="InterPro" id="IPR036249">
    <property type="entry name" value="Thioredoxin-like_sf"/>
</dbReference>
<comment type="caution">
    <text evidence="2">The sequence shown here is derived from an EMBL/GenBank/DDBJ whole genome shotgun (WGS) entry which is preliminary data.</text>
</comment>
<dbReference type="SUPFAM" id="SSF52833">
    <property type="entry name" value="Thioredoxin-like"/>
    <property type="match status" value="1"/>
</dbReference>
<organism evidence="2 3">
    <name type="scientific">Anoxybacillus flavithermus</name>
    <dbReference type="NCBI Taxonomy" id="33934"/>
    <lineage>
        <taxon>Bacteria</taxon>
        <taxon>Bacillati</taxon>
        <taxon>Bacillota</taxon>
        <taxon>Bacilli</taxon>
        <taxon>Bacillales</taxon>
        <taxon>Anoxybacillaceae</taxon>
        <taxon>Anoxybacillus</taxon>
    </lineage>
</organism>
<evidence type="ECO:0000313" key="2">
    <source>
        <dbReference type="EMBL" id="OAO78563.1"/>
    </source>
</evidence>
<proteinExistence type="predicted"/>
<dbReference type="PATRIC" id="fig|33934.7.peg.890"/>
<dbReference type="Pfam" id="PF13192">
    <property type="entry name" value="Thioredoxin_3"/>
    <property type="match status" value="1"/>
</dbReference>
<name>A0A178TAW3_9BACL</name>
<dbReference type="Gene3D" id="3.40.30.10">
    <property type="entry name" value="Glutaredoxin"/>
    <property type="match status" value="1"/>
</dbReference>
<dbReference type="AlphaFoldDB" id="A0A178TAW3"/>
<accession>A0A178TAW3</accession>
<evidence type="ECO:0000259" key="1">
    <source>
        <dbReference type="Pfam" id="PF13192"/>
    </source>
</evidence>
<dbReference type="Proteomes" id="UP000078336">
    <property type="component" value="Unassembled WGS sequence"/>
</dbReference>
<dbReference type="EMBL" id="LUCQ01000105">
    <property type="protein sequence ID" value="OAO78563.1"/>
    <property type="molecule type" value="Genomic_DNA"/>
</dbReference>
<evidence type="ECO:0000313" key="3">
    <source>
        <dbReference type="Proteomes" id="UP000078336"/>
    </source>
</evidence>
<dbReference type="InterPro" id="IPR012336">
    <property type="entry name" value="Thioredoxin-like_fold"/>
</dbReference>
<dbReference type="OrthoDB" id="9814618at2"/>
<sequence length="80" mass="9065">MRLIKLEKYNCPSCQMVSNFLNNANVKYEAINVEDNPEVASEYGVMGVPVTILLDDEGNEIQRVIGYKPDELNEMVSKLQ</sequence>
<protein>
    <submittedName>
        <fullName evidence="2">Thioredoxin</fullName>
    </submittedName>
</protein>
<gene>
    <name evidence="2" type="ORF">TAF16_1830</name>
</gene>
<reference evidence="2 3" key="1">
    <citation type="submission" date="2016-03" db="EMBL/GenBank/DDBJ databases">
        <title>Spore heat resistance.</title>
        <authorList>
            <person name="Boekhorst J."/>
            <person name="Berendsen E.M."/>
            <person name="Wells-Bennik M.H."/>
            <person name="Kuipers O.P."/>
        </authorList>
    </citation>
    <scope>NUCLEOTIDE SEQUENCE [LARGE SCALE GENOMIC DNA]</scope>
    <source>
        <strain evidence="2 3">AF16</strain>
    </source>
</reference>
<keyword evidence="3" id="KW-1185">Reference proteome</keyword>